<proteinExistence type="predicted"/>
<dbReference type="Proteomes" id="UP000600547">
    <property type="component" value="Unassembled WGS sequence"/>
</dbReference>
<feature type="coiled-coil region" evidence="1">
    <location>
        <begin position="330"/>
        <end position="388"/>
    </location>
</feature>
<evidence type="ECO:0000313" key="4">
    <source>
        <dbReference type="Proteomes" id="UP000600547"/>
    </source>
</evidence>
<keyword evidence="1" id="KW-0175">Coiled coil</keyword>
<accession>A0A8H9GSJ5</accession>
<dbReference type="AlphaFoldDB" id="A0A8H9GSJ5"/>
<dbReference type="EMBL" id="BMQG01000031">
    <property type="protein sequence ID" value="GGM59631.1"/>
    <property type="molecule type" value="Genomic_DNA"/>
</dbReference>
<evidence type="ECO:0000256" key="2">
    <source>
        <dbReference type="SAM" id="MobiDB-lite"/>
    </source>
</evidence>
<evidence type="ECO:0000256" key="1">
    <source>
        <dbReference type="SAM" id="Coils"/>
    </source>
</evidence>
<name>A0A8H9GSJ5_9DEIO</name>
<gene>
    <name evidence="3" type="ORF">GCM10008956_39120</name>
</gene>
<evidence type="ECO:0000313" key="3">
    <source>
        <dbReference type="EMBL" id="GGM59631.1"/>
    </source>
</evidence>
<feature type="region of interest" description="Disordered" evidence="2">
    <location>
        <begin position="1"/>
        <end position="54"/>
    </location>
</feature>
<protein>
    <submittedName>
        <fullName evidence="3">Uncharacterized protein</fullName>
    </submittedName>
</protein>
<sequence>MSFQAVQKKQAPTTAPQPRAAAPQSVVPSTAKARPLQPTTPSPGFVREPDGSPRYQLDATQLKKARAWYVANAAQYTPNVIAQLQARLKEPATGKLTDSFLQAVTIWQINFDLTGAAGHGTQVGNVEYGGYLPTGVLTPEQVSRLFPSGLAKPTQIAAYATNVEELIAMWNTIGGYDGRRRALYAVLKQQMESVGVIMPKFNLGKLSPGTMGTYDSSDHELRINSEFLRQPQPTPSEIREFLSTLYHEARHAEQAFMVARLLYGSGMTLDAIERQTTIDKKLIKSAATKPIRPDSPAGIVANEWYQSKYGALAAQRSQTMSDLNTNRMTIANVERTLINIESRRKTLEQQLQSGKLPAAEKTRVKNDLDLLAKQARDMNNLLTELNQTDVVNYQNYRNIPGERDAWDVEGALSTYYYRHLEK</sequence>
<comment type="caution">
    <text evidence="3">The sequence shown here is derived from an EMBL/GenBank/DDBJ whole genome shotgun (WGS) entry which is preliminary data.</text>
</comment>
<keyword evidence="4" id="KW-1185">Reference proteome</keyword>
<reference evidence="4" key="1">
    <citation type="journal article" date="2019" name="Int. J. Syst. Evol. Microbiol.">
        <title>The Global Catalogue of Microorganisms (GCM) 10K type strain sequencing project: providing services to taxonomists for standard genome sequencing and annotation.</title>
        <authorList>
            <consortium name="The Broad Institute Genomics Platform"/>
            <consortium name="The Broad Institute Genome Sequencing Center for Infectious Disease"/>
            <person name="Wu L."/>
            <person name="Ma J."/>
        </authorList>
    </citation>
    <scope>NUCLEOTIDE SEQUENCE [LARGE SCALE GENOMIC DNA]</scope>
    <source>
        <strain evidence="4">JCM 31047</strain>
    </source>
</reference>
<feature type="compositionally biased region" description="Low complexity" evidence="2">
    <location>
        <begin position="11"/>
        <end position="29"/>
    </location>
</feature>
<dbReference type="RefSeq" id="WP_162621393.1">
    <property type="nucleotide sequence ID" value="NZ_BMQG01000031.1"/>
</dbReference>
<organism evidence="3 4">
    <name type="scientific">Deinococcus arenae</name>
    <dbReference type="NCBI Taxonomy" id="1452751"/>
    <lineage>
        <taxon>Bacteria</taxon>
        <taxon>Thermotogati</taxon>
        <taxon>Deinococcota</taxon>
        <taxon>Deinococci</taxon>
        <taxon>Deinococcales</taxon>
        <taxon>Deinococcaceae</taxon>
        <taxon>Deinococcus</taxon>
    </lineage>
</organism>